<organism evidence="2 3">
    <name type="scientific">Nocardiopsis changdeensis</name>
    <dbReference type="NCBI Taxonomy" id="2831969"/>
    <lineage>
        <taxon>Bacteria</taxon>
        <taxon>Bacillati</taxon>
        <taxon>Actinomycetota</taxon>
        <taxon>Actinomycetes</taxon>
        <taxon>Streptosporangiales</taxon>
        <taxon>Nocardiopsidaceae</taxon>
        <taxon>Nocardiopsis</taxon>
    </lineage>
</organism>
<keyword evidence="3" id="KW-1185">Reference proteome</keyword>
<name>A0ABX8BNM6_9ACTN</name>
<evidence type="ECO:0000313" key="3">
    <source>
        <dbReference type="Proteomes" id="UP000676079"/>
    </source>
</evidence>
<protein>
    <submittedName>
        <fullName evidence="2">DUF397 domain-containing protein</fullName>
    </submittedName>
</protein>
<dbReference type="Pfam" id="PF04149">
    <property type="entry name" value="DUF397"/>
    <property type="match status" value="1"/>
</dbReference>
<dbReference type="InterPro" id="IPR007278">
    <property type="entry name" value="DUF397"/>
</dbReference>
<dbReference type="Proteomes" id="UP000676079">
    <property type="component" value="Chromosome"/>
</dbReference>
<evidence type="ECO:0000313" key="2">
    <source>
        <dbReference type="EMBL" id="QUX23238.1"/>
    </source>
</evidence>
<dbReference type="RefSeq" id="WP_220564462.1">
    <property type="nucleotide sequence ID" value="NZ_CP074133.1"/>
</dbReference>
<sequence length="55" mass="5894">MNETWKKSAYSPNGSDCVECRYGGGAAGMRDTKHRDAGDLTFGPSEWVAALAAQK</sequence>
<proteinExistence type="predicted"/>
<feature type="domain" description="DUF397" evidence="1">
    <location>
        <begin position="4"/>
        <end position="53"/>
    </location>
</feature>
<evidence type="ECO:0000259" key="1">
    <source>
        <dbReference type="Pfam" id="PF04149"/>
    </source>
</evidence>
<reference evidence="2 3" key="1">
    <citation type="submission" date="2021-05" db="EMBL/GenBank/DDBJ databases">
        <title>Direct Submission.</title>
        <authorList>
            <person name="Li K."/>
            <person name="Gao J."/>
        </authorList>
    </citation>
    <scope>NUCLEOTIDE SEQUENCE [LARGE SCALE GENOMIC DNA]</scope>
    <source>
        <strain evidence="2 3">Mg02</strain>
    </source>
</reference>
<accession>A0ABX8BNM6</accession>
<dbReference type="EMBL" id="CP074133">
    <property type="protein sequence ID" value="QUX23238.1"/>
    <property type="molecule type" value="Genomic_DNA"/>
</dbReference>
<gene>
    <name evidence="2" type="ORF">KGD84_02220</name>
</gene>